<sequence>MPTISIFYGILIRMFFHDTDKHHVPHIHAEYQGQVAVYAIKDGTVLAGSLPPKKHKLVVAWIEIHQEDLMADWALAAGGQNPLPIRGLDQ</sequence>
<accession>A0A450S6G0</accession>
<evidence type="ECO:0008006" key="2">
    <source>
        <dbReference type="Google" id="ProtNLM"/>
    </source>
</evidence>
<dbReference type="Pfam" id="PF13711">
    <property type="entry name" value="DUF4160"/>
    <property type="match status" value="1"/>
</dbReference>
<proteinExistence type="predicted"/>
<organism evidence="1">
    <name type="scientific">Candidatus Kentrum sp. DK</name>
    <dbReference type="NCBI Taxonomy" id="2126562"/>
    <lineage>
        <taxon>Bacteria</taxon>
        <taxon>Pseudomonadati</taxon>
        <taxon>Pseudomonadota</taxon>
        <taxon>Gammaproteobacteria</taxon>
        <taxon>Candidatus Kentrum</taxon>
    </lineage>
</organism>
<protein>
    <recommendedName>
        <fullName evidence="2">DUF4160 domain-containing protein</fullName>
    </recommendedName>
</protein>
<gene>
    <name evidence="1" type="ORF">BECKDK2373B_GA0170837_10178</name>
</gene>
<evidence type="ECO:0000313" key="1">
    <source>
        <dbReference type="EMBL" id="VFJ47490.1"/>
    </source>
</evidence>
<dbReference type="AlphaFoldDB" id="A0A450S6G0"/>
<name>A0A450S6G0_9GAMM</name>
<dbReference type="InterPro" id="IPR025427">
    <property type="entry name" value="DUF4160"/>
</dbReference>
<reference evidence="1" key="1">
    <citation type="submission" date="2019-02" db="EMBL/GenBank/DDBJ databases">
        <authorList>
            <person name="Gruber-Vodicka R. H."/>
            <person name="Seah K. B. B."/>
        </authorList>
    </citation>
    <scope>NUCLEOTIDE SEQUENCE</scope>
    <source>
        <strain evidence="1">BECK_DK47</strain>
    </source>
</reference>
<dbReference type="EMBL" id="CAADEX010000017">
    <property type="protein sequence ID" value="VFJ47490.1"/>
    <property type="molecule type" value="Genomic_DNA"/>
</dbReference>